<dbReference type="Pfam" id="PF01595">
    <property type="entry name" value="CNNM"/>
    <property type="match status" value="1"/>
</dbReference>
<keyword evidence="2 3" id="KW-0472">Membrane</keyword>
<dbReference type="SUPFAM" id="SSF54631">
    <property type="entry name" value="CBS-domain pair"/>
    <property type="match status" value="1"/>
</dbReference>
<feature type="transmembrane region" description="Helical" evidence="3">
    <location>
        <begin position="111"/>
        <end position="129"/>
    </location>
</feature>
<keyword evidence="6" id="KW-1185">Reference proteome</keyword>
<keyword evidence="2 3" id="KW-1133">Transmembrane helix</keyword>
<protein>
    <recommendedName>
        <fullName evidence="3">Metal transporter</fullName>
    </recommendedName>
</protein>
<proteinExistence type="inferred from homology"/>
<evidence type="ECO:0000313" key="5">
    <source>
        <dbReference type="EMBL" id="CAB3403020.1"/>
    </source>
</evidence>
<feature type="domain" description="CNNM transmembrane" evidence="4">
    <location>
        <begin position="1"/>
        <end position="171"/>
    </location>
</feature>
<comment type="similarity">
    <text evidence="3">Belongs to the ACDP family.</text>
</comment>
<comment type="subcellular location">
    <subcellularLocation>
        <location evidence="3">Cell membrane</location>
        <topology evidence="3">Multi-pass membrane protein</topology>
    </subcellularLocation>
</comment>
<accession>A0A8S1ESQ1</accession>
<keyword evidence="2 3" id="KW-0812">Transmembrane</keyword>
<dbReference type="PROSITE" id="PS51846">
    <property type="entry name" value="CNNM"/>
    <property type="match status" value="1"/>
</dbReference>
<dbReference type="InterPro" id="IPR045095">
    <property type="entry name" value="ACDP"/>
</dbReference>
<comment type="caution">
    <text evidence="5">The sequence shown here is derived from an EMBL/GenBank/DDBJ whole genome shotgun (WGS) entry which is preliminary data.</text>
</comment>
<keyword evidence="1" id="KW-0406">Ion transport</keyword>
<dbReference type="Proteomes" id="UP000494206">
    <property type="component" value="Unassembled WGS sequence"/>
</dbReference>
<keyword evidence="1" id="KW-0813">Transport</keyword>
<dbReference type="AlphaFoldDB" id="A0A8S1ESQ1"/>
<dbReference type="InterPro" id="IPR002550">
    <property type="entry name" value="CNNM"/>
</dbReference>
<comment type="function">
    <text evidence="3">Metal transporter.</text>
</comment>
<sequence>MFSGLNLAIMSYSTKDLQMIEEFDTNTANRLRASQVLSIRRNPNFVLCSVILGNVLCNTGITLILDYFAQVAGWDGSVVVAVSSTLFQLVFTEILPAIICTKQALYFASRLRYIVIFFMVLTCVLTYPISRILDWIIGKDGLQEHNGTDEFAGLVSKESNRQFSEVIDIARNTMKLSRKAAGDIMTPIEKVFMISDRQVLTKQCFNAIVVNGHTRLPVYSAADVNMIRGVLNVKDLILMLADDASASRLTAATLLDVFSRSKTFRYVIKDIPVPQLMTELAKGCPMAIVVEFTRKEPDGASGACCVPTSPYKVIGIVTLEDNIEEVVGEIFDEKDVAPQSAEYTSQMYSNSRAALIM</sequence>
<feature type="transmembrane region" description="Helical" evidence="3">
    <location>
        <begin position="77"/>
        <end position="99"/>
    </location>
</feature>
<evidence type="ECO:0000259" key="4">
    <source>
        <dbReference type="PROSITE" id="PS51846"/>
    </source>
</evidence>
<dbReference type="EMBL" id="CADEPM010000003">
    <property type="protein sequence ID" value="CAB3403020.1"/>
    <property type="molecule type" value="Genomic_DNA"/>
</dbReference>
<evidence type="ECO:0000256" key="3">
    <source>
        <dbReference type="RuleBase" id="RU369091"/>
    </source>
</evidence>
<dbReference type="PANTHER" id="PTHR12064:SF4">
    <property type="entry name" value="METAL TRANSPORTER CNNM-4"/>
    <property type="match status" value="1"/>
</dbReference>
<dbReference type="GO" id="GO:0005886">
    <property type="term" value="C:plasma membrane"/>
    <property type="evidence" value="ECO:0007669"/>
    <property type="project" value="UniProtKB-SubCell"/>
</dbReference>
<evidence type="ECO:0000256" key="2">
    <source>
        <dbReference type="PROSITE-ProRule" id="PRU01193"/>
    </source>
</evidence>
<dbReference type="Gene3D" id="3.10.580.10">
    <property type="entry name" value="CBS-domain"/>
    <property type="match status" value="1"/>
</dbReference>
<evidence type="ECO:0000313" key="6">
    <source>
        <dbReference type="Proteomes" id="UP000494206"/>
    </source>
</evidence>
<dbReference type="GO" id="GO:0022857">
    <property type="term" value="F:transmembrane transporter activity"/>
    <property type="evidence" value="ECO:0007669"/>
    <property type="project" value="UniProtKB-UniRule"/>
</dbReference>
<name>A0A8S1ESQ1_9PELO</name>
<dbReference type="OrthoDB" id="5353557at2759"/>
<dbReference type="InterPro" id="IPR046342">
    <property type="entry name" value="CBS_dom_sf"/>
</dbReference>
<dbReference type="PANTHER" id="PTHR12064">
    <property type="entry name" value="METAL TRANSPORTER CNNM"/>
    <property type="match status" value="1"/>
</dbReference>
<reference evidence="5 6" key="1">
    <citation type="submission" date="2020-04" db="EMBL/GenBank/DDBJ databases">
        <authorList>
            <person name="Laetsch R D."/>
            <person name="Stevens L."/>
            <person name="Kumar S."/>
            <person name="Blaxter L. M."/>
        </authorList>
    </citation>
    <scope>NUCLEOTIDE SEQUENCE [LARGE SCALE GENOMIC DNA]</scope>
</reference>
<organism evidence="5 6">
    <name type="scientific">Caenorhabditis bovis</name>
    <dbReference type="NCBI Taxonomy" id="2654633"/>
    <lineage>
        <taxon>Eukaryota</taxon>
        <taxon>Metazoa</taxon>
        <taxon>Ecdysozoa</taxon>
        <taxon>Nematoda</taxon>
        <taxon>Chromadorea</taxon>
        <taxon>Rhabditida</taxon>
        <taxon>Rhabditina</taxon>
        <taxon>Rhabditomorpha</taxon>
        <taxon>Rhabditoidea</taxon>
        <taxon>Rhabditidae</taxon>
        <taxon>Peloderinae</taxon>
        <taxon>Caenorhabditis</taxon>
    </lineage>
</organism>
<feature type="transmembrane region" description="Helical" evidence="3">
    <location>
        <begin position="45"/>
        <end position="65"/>
    </location>
</feature>
<gene>
    <name evidence="5" type="ORF">CBOVIS_LOCUS5545</name>
</gene>
<dbReference type="GO" id="GO:0006811">
    <property type="term" value="P:monoatomic ion transport"/>
    <property type="evidence" value="ECO:0007669"/>
    <property type="project" value="UniProtKB-KW"/>
</dbReference>
<evidence type="ECO:0000256" key="1">
    <source>
        <dbReference type="ARBA" id="ARBA00023065"/>
    </source>
</evidence>
<dbReference type="GO" id="GO:0010960">
    <property type="term" value="P:magnesium ion homeostasis"/>
    <property type="evidence" value="ECO:0007669"/>
    <property type="project" value="InterPro"/>
</dbReference>